<organism evidence="1 2">
    <name type="scientific">Pseudoalteromonas aurantia 208</name>
    <dbReference type="NCBI Taxonomy" id="1314867"/>
    <lineage>
        <taxon>Bacteria</taxon>
        <taxon>Pseudomonadati</taxon>
        <taxon>Pseudomonadota</taxon>
        <taxon>Gammaproteobacteria</taxon>
        <taxon>Alteromonadales</taxon>
        <taxon>Pseudoalteromonadaceae</taxon>
        <taxon>Pseudoalteromonas</taxon>
    </lineage>
</organism>
<dbReference type="NCBIfam" id="TIGR02450">
    <property type="entry name" value="TIGR02450 family Trp-rich protein"/>
    <property type="match status" value="1"/>
</dbReference>
<dbReference type="EMBL" id="AQGV01000012">
    <property type="protein sequence ID" value="MBE0368119.1"/>
    <property type="molecule type" value="Genomic_DNA"/>
</dbReference>
<proteinExistence type="predicted"/>
<sequence length="72" mass="8590">MVHKINPRKLLNSKWTAISPQHKEKHFIVSEVEFDEEGRITLCIIEAVMTKRAIEVDWRTLKEGDMWKVGWR</sequence>
<evidence type="ECO:0008006" key="3">
    <source>
        <dbReference type="Google" id="ProtNLM"/>
    </source>
</evidence>
<dbReference type="InterPro" id="IPR012663">
    <property type="entry name" value="CHP02450_Tryp"/>
</dbReference>
<comment type="caution">
    <text evidence="1">The sequence shown here is derived from an EMBL/GenBank/DDBJ whole genome shotgun (WGS) entry which is preliminary data.</text>
</comment>
<name>A0ABR9ECP2_9GAMM</name>
<keyword evidence="2" id="KW-1185">Reference proteome</keyword>
<evidence type="ECO:0000313" key="1">
    <source>
        <dbReference type="EMBL" id="MBE0368119.1"/>
    </source>
</evidence>
<protein>
    <recommendedName>
        <fullName evidence="3">TIGR02450 family Trp-rich protein</fullName>
    </recommendedName>
</protein>
<evidence type="ECO:0000313" key="2">
    <source>
        <dbReference type="Proteomes" id="UP000615755"/>
    </source>
</evidence>
<reference evidence="1 2" key="1">
    <citation type="submission" date="2015-03" db="EMBL/GenBank/DDBJ databases">
        <title>Genome sequence of Pseudoalteromonas aurantia.</title>
        <authorList>
            <person name="Xie B.-B."/>
            <person name="Rong J.-C."/>
            <person name="Qin Q.-L."/>
            <person name="Zhang Y.-Z."/>
        </authorList>
    </citation>
    <scope>NUCLEOTIDE SEQUENCE [LARGE SCALE GENOMIC DNA]</scope>
    <source>
        <strain evidence="1 2">208</strain>
    </source>
</reference>
<dbReference type="Pfam" id="PF09493">
    <property type="entry name" value="DUF2389"/>
    <property type="match status" value="1"/>
</dbReference>
<accession>A0ABR9ECP2</accession>
<gene>
    <name evidence="1" type="ORF">PAUR_a1646</name>
</gene>
<dbReference type="Proteomes" id="UP000615755">
    <property type="component" value="Unassembled WGS sequence"/>
</dbReference>